<feature type="transmembrane region" description="Helical" evidence="8">
    <location>
        <begin position="105"/>
        <end position="122"/>
    </location>
</feature>
<organism evidence="10 11">
    <name type="scientific">Anoxybacillus flavithermus</name>
    <dbReference type="NCBI Taxonomy" id="33934"/>
    <lineage>
        <taxon>Bacteria</taxon>
        <taxon>Bacillati</taxon>
        <taxon>Bacillota</taxon>
        <taxon>Bacilli</taxon>
        <taxon>Bacillales</taxon>
        <taxon>Anoxybacillaceae</taxon>
        <taxon>Anoxybacillus</taxon>
    </lineage>
</organism>
<evidence type="ECO:0000256" key="1">
    <source>
        <dbReference type="ARBA" id="ARBA00004651"/>
    </source>
</evidence>
<dbReference type="Pfam" id="PF03600">
    <property type="entry name" value="CitMHS"/>
    <property type="match status" value="1"/>
</dbReference>
<protein>
    <submittedName>
        <fullName evidence="10">Arsenic efflux pump protein</fullName>
    </submittedName>
</protein>
<evidence type="ECO:0000313" key="11">
    <source>
        <dbReference type="Proteomes" id="UP000078336"/>
    </source>
</evidence>
<keyword evidence="6 8" id="KW-1133">Transmembrane helix</keyword>
<evidence type="ECO:0000256" key="5">
    <source>
        <dbReference type="ARBA" id="ARBA00022692"/>
    </source>
</evidence>
<dbReference type="CDD" id="cd01116">
    <property type="entry name" value="P_permease"/>
    <property type="match status" value="1"/>
</dbReference>
<dbReference type="GO" id="GO:0005886">
    <property type="term" value="C:plasma membrane"/>
    <property type="evidence" value="ECO:0007669"/>
    <property type="project" value="UniProtKB-SubCell"/>
</dbReference>
<feature type="transmembrane region" description="Helical" evidence="8">
    <location>
        <begin position="39"/>
        <end position="61"/>
    </location>
</feature>
<keyword evidence="3" id="KW-0813">Transport</keyword>
<feature type="transmembrane region" description="Helical" evidence="8">
    <location>
        <begin position="295"/>
        <end position="314"/>
    </location>
</feature>
<accession>A0A178TCX1</accession>
<keyword evidence="4" id="KW-1003">Cell membrane</keyword>
<comment type="caution">
    <text evidence="10">The sequence shown here is derived from an EMBL/GenBank/DDBJ whole genome shotgun (WGS) entry which is preliminary data.</text>
</comment>
<feature type="domain" description="Citrate transporter-like" evidence="9">
    <location>
        <begin position="28"/>
        <end position="386"/>
    </location>
</feature>
<keyword evidence="7 8" id="KW-0472">Membrane</keyword>
<evidence type="ECO:0000256" key="8">
    <source>
        <dbReference type="SAM" id="Phobius"/>
    </source>
</evidence>
<comment type="subcellular location">
    <subcellularLocation>
        <location evidence="1">Cell membrane</location>
        <topology evidence="1">Multi-pass membrane protein</topology>
    </subcellularLocation>
</comment>
<comment type="similarity">
    <text evidence="2">Belongs to the CitM (TC 2.A.11) transporter family.</text>
</comment>
<feature type="transmembrane region" description="Helical" evidence="8">
    <location>
        <begin position="67"/>
        <end position="84"/>
    </location>
</feature>
<reference evidence="10 11" key="1">
    <citation type="submission" date="2016-03" db="EMBL/GenBank/DDBJ databases">
        <title>Spore heat resistance.</title>
        <authorList>
            <person name="Boekhorst J."/>
            <person name="Berendsen E.M."/>
            <person name="Wells-Bennik M.H."/>
            <person name="Kuipers O.P."/>
        </authorList>
    </citation>
    <scope>NUCLEOTIDE SEQUENCE [LARGE SCALE GENOMIC DNA]</scope>
    <source>
        <strain evidence="10 11">AF16</strain>
    </source>
</reference>
<evidence type="ECO:0000256" key="7">
    <source>
        <dbReference type="ARBA" id="ARBA00023136"/>
    </source>
</evidence>
<feature type="transmembrane region" description="Helical" evidence="8">
    <location>
        <begin position="380"/>
        <end position="408"/>
    </location>
</feature>
<dbReference type="PANTHER" id="PTHR43568:SF1">
    <property type="entry name" value="P PROTEIN"/>
    <property type="match status" value="1"/>
</dbReference>
<dbReference type="GO" id="GO:0015105">
    <property type="term" value="F:arsenite transmembrane transporter activity"/>
    <property type="evidence" value="ECO:0007669"/>
    <property type="project" value="InterPro"/>
</dbReference>
<dbReference type="PATRIC" id="fig|33934.7.peg.2332"/>
<dbReference type="InterPro" id="IPR000802">
    <property type="entry name" value="Arsenical_pump_ArsB"/>
</dbReference>
<dbReference type="PRINTS" id="PR00758">
    <property type="entry name" value="ARSENICPUMP"/>
</dbReference>
<dbReference type="InterPro" id="IPR004680">
    <property type="entry name" value="Cit_transptr-like_dom"/>
</dbReference>
<evidence type="ECO:0000256" key="3">
    <source>
        <dbReference type="ARBA" id="ARBA00022448"/>
    </source>
</evidence>
<dbReference type="PANTHER" id="PTHR43568">
    <property type="entry name" value="P PROTEIN"/>
    <property type="match status" value="1"/>
</dbReference>
<feature type="transmembrane region" description="Helical" evidence="8">
    <location>
        <begin position="242"/>
        <end position="275"/>
    </location>
</feature>
<evidence type="ECO:0000256" key="4">
    <source>
        <dbReference type="ARBA" id="ARBA00022475"/>
    </source>
</evidence>
<evidence type="ECO:0000256" key="2">
    <source>
        <dbReference type="ARBA" id="ARBA00009843"/>
    </source>
</evidence>
<dbReference type="InterPro" id="IPR051475">
    <property type="entry name" value="Diverse_Ion_Transporter"/>
</dbReference>
<evidence type="ECO:0000313" key="10">
    <source>
        <dbReference type="EMBL" id="OAO77961.1"/>
    </source>
</evidence>
<feature type="transmembrane region" description="Helical" evidence="8">
    <location>
        <begin position="335"/>
        <end position="360"/>
    </location>
</feature>
<keyword evidence="11" id="KW-1185">Reference proteome</keyword>
<gene>
    <name evidence="10" type="ORF">TAF16_2005</name>
</gene>
<sequence length="444" mass="48007">MTDVHETITHEVSNFQYYAAIAIFLITYAIIISEKVNRAVIALLGAAFMIIFGIVDLNAAYTHHIEWGTITLLIGMMILVNITSKSGFFQYVAVKAAKMAKGSPINILVILSLLTATLSAFLDNVTTVLLVVPVTFSITRMLEVDPIPFLISEVLFSNIGGTATLIGDPPNIMIGSANKHLTFNDFLFNLGPVVLIIMLVIIAILYVFYRKRLQANAALIERLMKVDKKQYIKDAVLLKKSVSVLALTILGFTLHSVIHVDAAVIAMTGAVILMLIGVKEHDLEEVFASVEWTTIFFFAGLFTLVGGLVDIGLIKSLAEKALEITGGDIHAASYLILWVSGITSATIDNIPFVATMIPLIQDMAVGMGLSPDSAQIDVLWWSLSLGACLGGNGTLIGASANVIVAGIASREGHGFSYFDFLKIGAPLTLISLLISHAYIFIRYL</sequence>
<dbReference type="Proteomes" id="UP000078336">
    <property type="component" value="Unassembled WGS sequence"/>
</dbReference>
<keyword evidence="5 8" id="KW-0812">Transmembrane</keyword>
<feature type="transmembrane region" description="Helical" evidence="8">
    <location>
        <begin position="186"/>
        <end position="209"/>
    </location>
</feature>
<dbReference type="EMBL" id="LUCQ01000114">
    <property type="protein sequence ID" value="OAO77961.1"/>
    <property type="molecule type" value="Genomic_DNA"/>
</dbReference>
<name>A0A178TCX1_9BACL</name>
<feature type="transmembrane region" description="Helical" evidence="8">
    <location>
        <begin position="420"/>
        <end position="441"/>
    </location>
</feature>
<dbReference type="AlphaFoldDB" id="A0A178TCX1"/>
<proteinExistence type="inferred from homology"/>
<evidence type="ECO:0000259" key="9">
    <source>
        <dbReference type="Pfam" id="PF03600"/>
    </source>
</evidence>
<evidence type="ECO:0000256" key="6">
    <source>
        <dbReference type="ARBA" id="ARBA00022989"/>
    </source>
</evidence>
<feature type="transmembrane region" description="Helical" evidence="8">
    <location>
        <begin position="15"/>
        <end position="32"/>
    </location>
</feature>